<dbReference type="InterPro" id="IPR005503">
    <property type="entry name" value="FliL"/>
</dbReference>
<keyword evidence="11" id="KW-0969">Cilium</keyword>
<dbReference type="EMBL" id="FTOT01000002">
    <property type="protein sequence ID" value="SIS78124.1"/>
    <property type="molecule type" value="Genomic_DNA"/>
</dbReference>
<comment type="subcellular location">
    <subcellularLocation>
        <location evidence="10">Cell inner membrane</location>
    </subcellularLocation>
    <subcellularLocation>
        <location evidence="2">Cell membrane</location>
        <topology evidence="2">Single-pass membrane protein</topology>
    </subcellularLocation>
</comment>
<keyword evidence="10" id="KW-0997">Cell inner membrane</keyword>
<evidence type="ECO:0000313" key="11">
    <source>
        <dbReference type="EMBL" id="SIS78124.1"/>
    </source>
</evidence>
<evidence type="ECO:0000256" key="7">
    <source>
        <dbReference type="ARBA" id="ARBA00022779"/>
    </source>
</evidence>
<evidence type="ECO:0000256" key="2">
    <source>
        <dbReference type="ARBA" id="ARBA00004162"/>
    </source>
</evidence>
<accession>A0A1N7LWE4</accession>
<dbReference type="Pfam" id="PF03748">
    <property type="entry name" value="FliL"/>
    <property type="match status" value="1"/>
</dbReference>
<keyword evidence="7 10" id="KW-0283">Flagellar rotation</keyword>
<keyword evidence="8" id="KW-1133">Transmembrane helix</keyword>
<comment type="similarity">
    <text evidence="3 10">Belongs to the FliL family.</text>
</comment>
<dbReference type="GO" id="GO:0005886">
    <property type="term" value="C:plasma membrane"/>
    <property type="evidence" value="ECO:0007669"/>
    <property type="project" value="UniProtKB-SubCell"/>
</dbReference>
<dbReference type="AlphaFoldDB" id="A0A1N7LWE4"/>
<reference evidence="11 12" key="1">
    <citation type="submission" date="2017-01" db="EMBL/GenBank/DDBJ databases">
        <authorList>
            <person name="Mah S.A."/>
            <person name="Swanson W.J."/>
            <person name="Moy G.W."/>
            <person name="Vacquier V.D."/>
        </authorList>
    </citation>
    <scope>NUCLEOTIDE SEQUENCE [LARGE SCALE GENOMIC DNA]</scope>
    <source>
        <strain evidence="11 12">DSM 26375</strain>
    </source>
</reference>
<evidence type="ECO:0000256" key="8">
    <source>
        <dbReference type="ARBA" id="ARBA00022989"/>
    </source>
</evidence>
<keyword evidence="5 10" id="KW-0145">Chemotaxis</keyword>
<evidence type="ECO:0000256" key="1">
    <source>
        <dbReference type="ARBA" id="ARBA00002254"/>
    </source>
</evidence>
<evidence type="ECO:0000256" key="5">
    <source>
        <dbReference type="ARBA" id="ARBA00022500"/>
    </source>
</evidence>
<comment type="function">
    <text evidence="1 10">Controls the rotational direction of flagella during chemotaxis.</text>
</comment>
<keyword evidence="6" id="KW-0812">Transmembrane</keyword>
<evidence type="ECO:0000313" key="12">
    <source>
        <dbReference type="Proteomes" id="UP000186141"/>
    </source>
</evidence>
<keyword evidence="9 10" id="KW-0472">Membrane</keyword>
<keyword evidence="12" id="KW-1185">Reference proteome</keyword>
<dbReference type="STRING" id="1086013.SAMN05421774_102216"/>
<organism evidence="11 12">
    <name type="scientific">Gemmobacter megaterium</name>
    <dbReference type="NCBI Taxonomy" id="1086013"/>
    <lineage>
        <taxon>Bacteria</taxon>
        <taxon>Pseudomonadati</taxon>
        <taxon>Pseudomonadota</taxon>
        <taxon>Alphaproteobacteria</taxon>
        <taxon>Rhodobacterales</taxon>
        <taxon>Paracoccaceae</taxon>
        <taxon>Gemmobacter</taxon>
    </lineage>
</organism>
<dbReference type="RefSeq" id="WP_076530137.1">
    <property type="nucleotide sequence ID" value="NZ_BMEH01000002.1"/>
</dbReference>
<keyword evidence="11" id="KW-0966">Cell projection</keyword>
<dbReference type="GO" id="GO:0071973">
    <property type="term" value="P:bacterial-type flagellum-dependent cell motility"/>
    <property type="evidence" value="ECO:0007669"/>
    <property type="project" value="InterPro"/>
</dbReference>
<evidence type="ECO:0000256" key="10">
    <source>
        <dbReference type="RuleBase" id="RU364125"/>
    </source>
</evidence>
<evidence type="ECO:0000256" key="6">
    <source>
        <dbReference type="ARBA" id="ARBA00022692"/>
    </source>
</evidence>
<name>A0A1N7LWE4_9RHOB</name>
<evidence type="ECO:0000256" key="3">
    <source>
        <dbReference type="ARBA" id="ARBA00008281"/>
    </source>
</evidence>
<evidence type="ECO:0000256" key="4">
    <source>
        <dbReference type="ARBA" id="ARBA00022475"/>
    </source>
</evidence>
<evidence type="ECO:0000256" key="9">
    <source>
        <dbReference type="ARBA" id="ARBA00023136"/>
    </source>
</evidence>
<proteinExistence type="inferred from homology"/>
<keyword evidence="11" id="KW-0282">Flagellum</keyword>
<keyword evidence="4" id="KW-1003">Cell membrane</keyword>
<protein>
    <recommendedName>
        <fullName evidence="10">Flagellar protein FliL</fullName>
    </recommendedName>
</protein>
<dbReference type="GO" id="GO:0009425">
    <property type="term" value="C:bacterial-type flagellum basal body"/>
    <property type="evidence" value="ECO:0007669"/>
    <property type="project" value="InterPro"/>
</dbReference>
<gene>
    <name evidence="11" type="ORF">SAMN05421774_102216</name>
</gene>
<dbReference type="OrthoDB" id="7864548at2"/>
<sequence length="153" mass="16037">MRKLLPLVVLIVGAIAGGAAGLVLRPTTEPEIPPEEAGPDTTASDARDYVKLPNQFVVPVLEGGRVGSLVVLALSLEVPVGGSDAIFTREPKLRDEFLRVLFDHANAGGFRGTFTDGGNLVALRRALLEAARKVTGAAAVSDVLITDILRQDG</sequence>
<dbReference type="Proteomes" id="UP000186141">
    <property type="component" value="Unassembled WGS sequence"/>
</dbReference>
<dbReference type="GO" id="GO:0006935">
    <property type="term" value="P:chemotaxis"/>
    <property type="evidence" value="ECO:0007669"/>
    <property type="project" value="UniProtKB-KW"/>
</dbReference>